<name>A0A8X6GHG0_TRICU</name>
<evidence type="ECO:0000313" key="1">
    <source>
        <dbReference type="EMBL" id="GFR02060.1"/>
    </source>
</evidence>
<gene>
    <name evidence="1" type="ORF">TNCT_588151</name>
</gene>
<dbReference type="OrthoDB" id="6141723at2759"/>
<dbReference type="Proteomes" id="UP000887116">
    <property type="component" value="Unassembled WGS sequence"/>
</dbReference>
<sequence>MQIRRLRYDGNWRTVGQVLNIPVDGDPRVPQLPPQLVDDQAFNVDIRKSIMHQSTYLSDMVKKSEAVQYELDPRCAFVSAKSQRKLIQQQCYSDRDIQRLRRSLDWLQEPHGSYYSRQKLQKVSVVLGGLPYKIPLAVGYPYIIMTNFGVEDGIVDGAIDVVRKIELLSEDEHYAELKAQDEP</sequence>
<organism evidence="1 2">
    <name type="scientific">Trichonephila clavata</name>
    <name type="common">Joro spider</name>
    <name type="synonym">Nephila clavata</name>
    <dbReference type="NCBI Taxonomy" id="2740835"/>
    <lineage>
        <taxon>Eukaryota</taxon>
        <taxon>Metazoa</taxon>
        <taxon>Ecdysozoa</taxon>
        <taxon>Arthropoda</taxon>
        <taxon>Chelicerata</taxon>
        <taxon>Arachnida</taxon>
        <taxon>Araneae</taxon>
        <taxon>Araneomorphae</taxon>
        <taxon>Entelegynae</taxon>
        <taxon>Araneoidea</taxon>
        <taxon>Nephilidae</taxon>
        <taxon>Trichonephila</taxon>
    </lineage>
</organism>
<reference evidence="1" key="1">
    <citation type="submission" date="2020-07" db="EMBL/GenBank/DDBJ databases">
        <title>Multicomponent nature underlies the extraordinary mechanical properties of spider dragline silk.</title>
        <authorList>
            <person name="Kono N."/>
            <person name="Nakamura H."/>
            <person name="Mori M."/>
            <person name="Yoshida Y."/>
            <person name="Ohtoshi R."/>
            <person name="Malay A.D."/>
            <person name="Moran D.A.P."/>
            <person name="Tomita M."/>
            <person name="Numata K."/>
            <person name="Arakawa K."/>
        </authorList>
    </citation>
    <scope>NUCLEOTIDE SEQUENCE</scope>
</reference>
<dbReference type="EMBL" id="BMAO01015492">
    <property type="protein sequence ID" value="GFR02060.1"/>
    <property type="molecule type" value="Genomic_DNA"/>
</dbReference>
<keyword evidence="2" id="KW-1185">Reference proteome</keyword>
<proteinExistence type="predicted"/>
<dbReference type="AlphaFoldDB" id="A0A8X6GHG0"/>
<comment type="caution">
    <text evidence="1">The sequence shown here is derived from an EMBL/GenBank/DDBJ whole genome shotgun (WGS) entry which is preliminary data.</text>
</comment>
<protein>
    <submittedName>
        <fullName evidence="1">Uncharacterized protein</fullName>
    </submittedName>
</protein>
<evidence type="ECO:0000313" key="2">
    <source>
        <dbReference type="Proteomes" id="UP000887116"/>
    </source>
</evidence>
<accession>A0A8X6GHG0</accession>